<name>A0ABU7G309_9ALTE</name>
<keyword evidence="3" id="KW-1185">Reference proteome</keyword>
<accession>A0ABU7G309</accession>
<reference evidence="2 3" key="2">
    <citation type="submission" date="2023-12" db="EMBL/GenBank/DDBJ databases">
        <authorList>
            <consortium name="Cladostephus spongiosus"/>
            <person name="Lorente B."/>
            <person name="Cabral C."/>
            <person name="Frias J."/>
            <person name="Faria J."/>
            <person name="Toubarro D."/>
        </authorList>
    </citation>
    <scope>NUCLEOTIDE SEQUENCE [LARGE SCALE GENOMIC DNA]</scope>
    <source>
        <strain evidence="2 3">ZMCS4</strain>
    </source>
</reference>
<proteinExistence type="predicted"/>
<evidence type="ECO:0000259" key="1">
    <source>
        <dbReference type="Pfam" id="PF17680"/>
    </source>
</evidence>
<comment type="caution">
    <text evidence="2">The sequence shown here is derived from an EMBL/GenBank/DDBJ whole genome shotgun (WGS) entry which is preliminary data.</text>
</comment>
<dbReference type="InterPro" id="IPR041215">
    <property type="entry name" value="FlgO_dom"/>
</dbReference>
<organism evidence="2 3">
    <name type="scientific">Agarivorans aestuarii</name>
    <dbReference type="NCBI Taxonomy" id="1563703"/>
    <lineage>
        <taxon>Bacteria</taxon>
        <taxon>Pseudomonadati</taxon>
        <taxon>Pseudomonadota</taxon>
        <taxon>Gammaproteobacteria</taxon>
        <taxon>Alteromonadales</taxon>
        <taxon>Alteromonadaceae</taxon>
        <taxon>Agarivorans</taxon>
    </lineage>
</organism>
<dbReference type="RefSeq" id="WP_329774278.1">
    <property type="nucleotide sequence ID" value="NZ_JAYDYW010000004.1"/>
</dbReference>
<evidence type="ECO:0000313" key="2">
    <source>
        <dbReference type="EMBL" id="MEE1672865.1"/>
    </source>
</evidence>
<dbReference type="EMBL" id="JAYDYW010000004">
    <property type="protein sequence ID" value="MEE1672865.1"/>
    <property type="molecule type" value="Genomic_DNA"/>
</dbReference>
<evidence type="ECO:0000313" key="3">
    <source>
        <dbReference type="Proteomes" id="UP001310248"/>
    </source>
</evidence>
<dbReference type="Pfam" id="PF17680">
    <property type="entry name" value="FlgO"/>
    <property type="match status" value="1"/>
</dbReference>
<dbReference type="InterPro" id="IPR014549">
    <property type="entry name" value="FlgO"/>
</dbReference>
<protein>
    <submittedName>
        <fullName evidence="2">FlgO family outer membrane protein</fullName>
    </submittedName>
</protein>
<gene>
    <name evidence="2" type="ORF">SNR37_002276</name>
</gene>
<sequence>MRYTTLLIVLVALQGCNTSLHHVSNYPYVEAREQQDAALYVHVDSLSKQLTDDVDLIETDSVAVSTVVDLDNLQSSDAFGRQVAEAMFAALSREGVNMVEPRLTGRLQMDPGFGEFSLSRDAELLRTEMEITYVVVGSFQRTTSGRHVNLRLVELSSQAVVSAAYQFIPNMAGATSPRVTSVNGSLQRHEQTVL</sequence>
<dbReference type="Proteomes" id="UP001310248">
    <property type="component" value="Unassembled WGS sequence"/>
</dbReference>
<dbReference type="PROSITE" id="PS51257">
    <property type="entry name" value="PROKAR_LIPOPROTEIN"/>
    <property type="match status" value="1"/>
</dbReference>
<dbReference type="PIRSF" id="PIRSF028688">
    <property type="entry name" value="UCP_imp_028688"/>
    <property type="match status" value="1"/>
</dbReference>
<reference evidence="3" key="1">
    <citation type="submission" date="2023-07" db="EMBL/GenBank/DDBJ databases">
        <title>Draft genome sequence of Agarivorans aestuarii strain ZMCS4, a CAZymes producing bacteria isolated from the marine brown algae Clodostephus spongiosus.</title>
        <authorList>
            <person name="Lorente B."/>
            <person name="Cabral C."/>
            <person name="Frias J."/>
            <person name="Faria J."/>
            <person name="Toubarro D."/>
        </authorList>
    </citation>
    <scope>NUCLEOTIDE SEQUENCE [LARGE SCALE GENOMIC DNA]</scope>
    <source>
        <strain evidence="3">ZMCS4</strain>
    </source>
</reference>
<feature type="domain" description="FlgO" evidence="1">
    <location>
        <begin position="46"/>
        <end position="170"/>
    </location>
</feature>